<feature type="chain" id="PRO_5034354712" evidence="1">
    <location>
        <begin position="29"/>
        <end position="72"/>
    </location>
</feature>
<dbReference type="Proteomes" id="UP000603453">
    <property type="component" value="Unassembled WGS sequence"/>
</dbReference>
<protein>
    <submittedName>
        <fullName evidence="2">Uncharacterized protein</fullName>
    </submittedName>
</protein>
<comment type="caution">
    <text evidence="2">The sequence shown here is derived from an EMBL/GenBank/DDBJ whole genome shotgun (WGS) entry which is preliminary data.</text>
</comment>
<accession>A0A8H7QRW5</accession>
<reference evidence="2" key="1">
    <citation type="submission" date="2020-12" db="EMBL/GenBank/DDBJ databases">
        <title>Metabolic potential, ecology and presence of endohyphal bacteria is reflected in genomic diversity of Mucoromycotina.</title>
        <authorList>
            <person name="Muszewska A."/>
            <person name="Okrasinska A."/>
            <person name="Steczkiewicz K."/>
            <person name="Drgas O."/>
            <person name="Orlowska M."/>
            <person name="Perlinska-Lenart U."/>
            <person name="Aleksandrzak-Piekarczyk T."/>
            <person name="Szatraj K."/>
            <person name="Zielenkiewicz U."/>
            <person name="Pilsyk S."/>
            <person name="Malc E."/>
            <person name="Mieczkowski P."/>
            <person name="Kruszewska J.S."/>
            <person name="Biernat P."/>
            <person name="Pawlowska J."/>
        </authorList>
    </citation>
    <scope>NUCLEOTIDE SEQUENCE</scope>
    <source>
        <strain evidence="2">WA0000017839</strain>
    </source>
</reference>
<evidence type="ECO:0000256" key="1">
    <source>
        <dbReference type="SAM" id="SignalP"/>
    </source>
</evidence>
<sequence length="72" mass="7490">MLSKSSRFSLLLVSTIVLLSLTVTNVDCQPLDCVNKNGAIGSDSVGGDYCVSSLDGLDVDLGEETLDNPDAV</sequence>
<evidence type="ECO:0000313" key="2">
    <source>
        <dbReference type="EMBL" id="KAG2197627.1"/>
    </source>
</evidence>
<evidence type="ECO:0000313" key="3">
    <source>
        <dbReference type="Proteomes" id="UP000603453"/>
    </source>
</evidence>
<dbReference type="AlphaFoldDB" id="A0A8H7QRW5"/>
<proteinExistence type="predicted"/>
<name>A0A8H7QRW5_9FUNG</name>
<feature type="signal peptide" evidence="1">
    <location>
        <begin position="1"/>
        <end position="28"/>
    </location>
</feature>
<gene>
    <name evidence="2" type="ORF">INT47_006690</name>
</gene>
<keyword evidence="3" id="KW-1185">Reference proteome</keyword>
<organism evidence="2 3">
    <name type="scientific">Mucor saturninus</name>
    <dbReference type="NCBI Taxonomy" id="64648"/>
    <lineage>
        <taxon>Eukaryota</taxon>
        <taxon>Fungi</taxon>
        <taxon>Fungi incertae sedis</taxon>
        <taxon>Mucoromycota</taxon>
        <taxon>Mucoromycotina</taxon>
        <taxon>Mucoromycetes</taxon>
        <taxon>Mucorales</taxon>
        <taxon>Mucorineae</taxon>
        <taxon>Mucoraceae</taxon>
        <taxon>Mucor</taxon>
    </lineage>
</organism>
<dbReference type="EMBL" id="JAEPRD010000125">
    <property type="protein sequence ID" value="KAG2197627.1"/>
    <property type="molecule type" value="Genomic_DNA"/>
</dbReference>
<keyword evidence="1" id="KW-0732">Signal</keyword>